<feature type="transmembrane region" description="Helical" evidence="9">
    <location>
        <begin position="125"/>
        <end position="143"/>
    </location>
</feature>
<keyword evidence="6 9" id="KW-1133">Transmembrane helix</keyword>
<feature type="transmembrane region" description="Helical" evidence="9">
    <location>
        <begin position="329"/>
        <end position="349"/>
    </location>
</feature>
<dbReference type="InterPro" id="IPR005828">
    <property type="entry name" value="MFS_sugar_transport-like"/>
</dbReference>
<evidence type="ECO:0000256" key="5">
    <source>
        <dbReference type="ARBA" id="ARBA00022692"/>
    </source>
</evidence>
<dbReference type="PRINTS" id="PR00171">
    <property type="entry name" value="SUGRTRNSPORT"/>
</dbReference>
<evidence type="ECO:0000256" key="9">
    <source>
        <dbReference type="SAM" id="Phobius"/>
    </source>
</evidence>
<dbReference type="PROSITE" id="PS50850">
    <property type="entry name" value="MFS"/>
    <property type="match status" value="1"/>
</dbReference>
<organism evidence="11">
    <name type="scientific">Photinus pyralis</name>
    <name type="common">Common eastern firefly</name>
    <name type="synonym">Lampyris pyralis</name>
    <dbReference type="NCBI Taxonomy" id="7054"/>
    <lineage>
        <taxon>Eukaryota</taxon>
        <taxon>Metazoa</taxon>
        <taxon>Ecdysozoa</taxon>
        <taxon>Arthropoda</taxon>
        <taxon>Hexapoda</taxon>
        <taxon>Insecta</taxon>
        <taxon>Pterygota</taxon>
        <taxon>Neoptera</taxon>
        <taxon>Endopterygota</taxon>
        <taxon>Coleoptera</taxon>
        <taxon>Polyphaga</taxon>
        <taxon>Elateriformia</taxon>
        <taxon>Elateroidea</taxon>
        <taxon>Lampyridae</taxon>
        <taxon>Lampyrinae</taxon>
        <taxon>Photinus</taxon>
    </lineage>
</organism>
<reference evidence="11" key="1">
    <citation type="journal article" date="2016" name="Sci. Rep.">
        <title>Molecular characterization of firefly nuptial gifts: a multi-omics approach sheds light on postcopulatory sexual selection.</title>
        <authorList>
            <person name="Al-Wathiqui N."/>
            <person name="Fallon T.R."/>
            <person name="South A."/>
            <person name="Weng J.K."/>
            <person name="Lewis S.M."/>
        </authorList>
    </citation>
    <scope>NUCLEOTIDE SEQUENCE</scope>
</reference>
<evidence type="ECO:0000313" key="11">
    <source>
        <dbReference type="EMBL" id="JAV90051.1"/>
    </source>
</evidence>
<dbReference type="Pfam" id="PF00083">
    <property type="entry name" value="Sugar_tr"/>
    <property type="match status" value="1"/>
</dbReference>
<keyword evidence="5 9" id="KW-0812">Transmembrane</keyword>
<evidence type="ECO:0000256" key="7">
    <source>
        <dbReference type="ARBA" id="ARBA00023136"/>
    </source>
</evidence>
<feature type="transmembrane region" description="Helical" evidence="9">
    <location>
        <begin position="209"/>
        <end position="228"/>
    </location>
</feature>
<evidence type="ECO:0000256" key="4">
    <source>
        <dbReference type="ARBA" id="ARBA00022597"/>
    </source>
</evidence>
<feature type="transmembrane region" description="Helical" evidence="9">
    <location>
        <begin position="149"/>
        <end position="171"/>
    </location>
</feature>
<feature type="transmembrane region" description="Helical" evidence="9">
    <location>
        <begin position="457"/>
        <end position="478"/>
    </location>
</feature>
<evidence type="ECO:0000259" key="10">
    <source>
        <dbReference type="PROSITE" id="PS50850"/>
    </source>
</evidence>
<dbReference type="EMBL" id="GEZM01018698">
    <property type="protein sequence ID" value="JAV90051.1"/>
    <property type="molecule type" value="Transcribed_RNA"/>
</dbReference>
<dbReference type="InterPro" id="IPR005829">
    <property type="entry name" value="Sugar_transporter_CS"/>
</dbReference>
<evidence type="ECO:0000256" key="2">
    <source>
        <dbReference type="ARBA" id="ARBA00022448"/>
    </source>
</evidence>
<feature type="domain" description="Major facilitator superfamily (MFS) profile" evidence="10">
    <location>
        <begin position="55"/>
        <end position="482"/>
    </location>
</feature>
<dbReference type="PANTHER" id="PTHR48021">
    <property type="match status" value="1"/>
</dbReference>
<dbReference type="InterPro" id="IPR050549">
    <property type="entry name" value="MFS_Trehalose_Transporter"/>
</dbReference>
<dbReference type="PROSITE" id="PS00217">
    <property type="entry name" value="SUGAR_TRANSPORT_2"/>
    <property type="match status" value="1"/>
</dbReference>
<dbReference type="InterPro" id="IPR036259">
    <property type="entry name" value="MFS_trans_sf"/>
</dbReference>
<feature type="transmembrane region" description="Helical" evidence="9">
    <location>
        <begin position="50"/>
        <end position="72"/>
    </location>
</feature>
<dbReference type="AlphaFoldDB" id="A0A1Y1MWM7"/>
<dbReference type="Gene3D" id="1.20.1250.20">
    <property type="entry name" value="MFS general substrate transporter like domains"/>
    <property type="match status" value="1"/>
</dbReference>
<comment type="subcellular location">
    <subcellularLocation>
        <location evidence="1">Cell membrane</location>
        <topology evidence="1">Multi-pass membrane protein</topology>
    </subcellularLocation>
</comment>
<protein>
    <recommendedName>
        <fullName evidence="10">Major facilitator superfamily (MFS) profile domain-containing protein</fullName>
    </recommendedName>
</protein>
<feature type="transmembrane region" description="Helical" evidence="9">
    <location>
        <begin position="356"/>
        <end position="378"/>
    </location>
</feature>
<evidence type="ECO:0000256" key="3">
    <source>
        <dbReference type="ARBA" id="ARBA00022475"/>
    </source>
</evidence>
<feature type="transmembrane region" description="Helical" evidence="9">
    <location>
        <begin position="390"/>
        <end position="416"/>
    </location>
</feature>
<dbReference type="InterPro" id="IPR020846">
    <property type="entry name" value="MFS_dom"/>
</dbReference>
<dbReference type="GO" id="GO:0005886">
    <property type="term" value="C:plasma membrane"/>
    <property type="evidence" value="ECO:0007669"/>
    <property type="project" value="UniProtKB-SubCell"/>
</dbReference>
<name>A0A1Y1MWM7_PHOPY</name>
<evidence type="ECO:0000256" key="8">
    <source>
        <dbReference type="ARBA" id="ARBA00023180"/>
    </source>
</evidence>
<keyword evidence="8" id="KW-0325">Glycoprotein</keyword>
<dbReference type="GO" id="GO:0022857">
    <property type="term" value="F:transmembrane transporter activity"/>
    <property type="evidence" value="ECO:0007669"/>
    <property type="project" value="InterPro"/>
</dbReference>
<dbReference type="PANTHER" id="PTHR48021:SF46">
    <property type="entry name" value="MAJOR FACILITATOR SUPERFAMILY (MFS) PROFILE DOMAIN-CONTAINING PROTEIN"/>
    <property type="match status" value="1"/>
</dbReference>
<proteinExistence type="predicted"/>
<accession>A0A1Y1MWM7</accession>
<dbReference type="InterPro" id="IPR003663">
    <property type="entry name" value="Sugar/inositol_transpt"/>
</dbReference>
<feature type="transmembrane region" description="Helical" evidence="9">
    <location>
        <begin position="290"/>
        <end position="317"/>
    </location>
</feature>
<feature type="transmembrane region" description="Helical" evidence="9">
    <location>
        <begin position="183"/>
        <end position="203"/>
    </location>
</feature>
<evidence type="ECO:0000256" key="1">
    <source>
        <dbReference type="ARBA" id="ARBA00004651"/>
    </source>
</evidence>
<feature type="transmembrane region" description="Helical" evidence="9">
    <location>
        <begin position="428"/>
        <end position="451"/>
    </location>
</feature>
<keyword evidence="7 9" id="KW-0472">Membrane</keyword>
<keyword evidence="4" id="KW-0762">Sugar transport</keyword>
<dbReference type="SUPFAM" id="SSF103473">
    <property type="entry name" value="MFS general substrate transporter"/>
    <property type="match status" value="1"/>
</dbReference>
<sequence>MFICHLIKSIQPTHNATKVETEVSSNLTLIKMIETVVEKLIPKSAKGRDFVQISSIFVVSIGAFSAGALFAWPSPTIPLLIRNTSYIGQISIEEASYLSILPAASMIASSFLIASATKYIGRKPIIWFMAIPQALSWILIAEAKSITAIYIARVLNGIGEGILFSIAMAYVGEISTPAVRGTWGNMITCSVALGQLSIAAVIASMDIVTAAYIHLFAPLLQILLVPFLPESPHYLMKKGERENAKIALMRLRWKTDVDCELSAMSESIERQRSEAGSFKDLFWIPANRRALLLVLSLRTFQQLSGITAFVIYAQYIFELSGARSVSDEVSTIIVFASLFLFLLVCLPVAGKYSRRLLLTASSTGCTICLLINVVYFYIQEETEVDVSDISWIPLLVMVGYIAFLSIGLLPLPVLMIGELFALSIKNHGMFVSTVYLALIMIAFPKILQLLLSNFSLYVTFLFFTVSCFFSTIFCWFCVPETKGKTLEEIQQLLSKTR</sequence>
<dbReference type="FunFam" id="1.20.1250.20:FF:000218">
    <property type="entry name" value="facilitated trehalose transporter Tret1"/>
    <property type="match status" value="1"/>
</dbReference>
<keyword evidence="2" id="KW-0813">Transport</keyword>
<evidence type="ECO:0000256" key="6">
    <source>
        <dbReference type="ARBA" id="ARBA00022989"/>
    </source>
</evidence>
<keyword evidence="3" id="KW-1003">Cell membrane</keyword>
<feature type="transmembrane region" description="Helical" evidence="9">
    <location>
        <begin position="95"/>
        <end position="113"/>
    </location>
</feature>